<evidence type="ECO:0000256" key="4">
    <source>
        <dbReference type="ARBA" id="ARBA00023136"/>
    </source>
</evidence>
<protein>
    <recommendedName>
        <fullName evidence="7">Sugar transporter SWEET1</fullName>
    </recommendedName>
</protein>
<reference evidence="6" key="1">
    <citation type="journal article" date="2020" name="Nature">
        <title>Giant virus diversity and host interactions through global metagenomics.</title>
        <authorList>
            <person name="Schulz F."/>
            <person name="Roux S."/>
            <person name="Paez-Espino D."/>
            <person name="Jungbluth S."/>
            <person name="Walsh D.A."/>
            <person name="Denef V.J."/>
            <person name="McMahon K.D."/>
            <person name="Konstantinidis K.T."/>
            <person name="Eloe-Fadrosh E.A."/>
            <person name="Kyrpides N.C."/>
            <person name="Woyke T."/>
        </authorList>
    </citation>
    <scope>NUCLEOTIDE SEQUENCE</scope>
    <source>
        <strain evidence="6">GVMAG-M-3300023184-105</strain>
    </source>
</reference>
<evidence type="ECO:0000256" key="1">
    <source>
        <dbReference type="ARBA" id="ARBA00004141"/>
    </source>
</evidence>
<evidence type="ECO:0000256" key="5">
    <source>
        <dbReference type="SAM" id="Phobius"/>
    </source>
</evidence>
<accession>A0A6C0HHE2</accession>
<evidence type="ECO:0000256" key="2">
    <source>
        <dbReference type="ARBA" id="ARBA00022692"/>
    </source>
</evidence>
<evidence type="ECO:0008006" key="7">
    <source>
        <dbReference type="Google" id="ProtNLM"/>
    </source>
</evidence>
<keyword evidence="2 5" id="KW-0812">Transmembrane</keyword>
<dbReference type="Gene3D" id="1.20.1280.290">
    <property type="match status" value="1"/>
</dbReference>
<dbReference type="EMBL" id="MN739959">
    <property type="protein sequence ID" value="QHT80048.1"/>
    <property type="molecule type" value="Genomic_DNA"/>
</dbReference>
<proteinExistence type="predicted"/>
<organism evidence="6">
    <name type="scientific">viral metagenome</name>
    <dbReference type="NCBI Taxonomy" id="1070528"/>
    <lineage>
        <taxon>unclassified sequences</taxon>
        <taxon>metagenomes</taxon>
        <taxon>organismal metagenomes</taxon>
    </lineage>
</organism>
<evidence type="ECO:0000313" key="6">
    <source>
        <dbReference type="EMBL" id="QHT80048.1"/>
    </source>
</evidence>
<comment type="subcellular location">
    <subcellularLocation>
        <location evidence="1">Membrane</location>
        <topology evidence="1">Multi-pass membrane protein</topology>
    </subcellularLocation>
</comment>
<sequence>MDSPHIKTIPYTATSLSILARFIFMYLLYKNKSTNSLSLLFCTLNIASSGMWIYYSVISNDMPMILRSSAELSLLSVSSIYIIRNKLVMVKVQDDVLPK</sequence>
<name>A0A6C0HHE2_9ZZZZ</name>
<dbReference type="AlphaFoldDB" id="A0A6C0HHE2"/>
<dbReference type="Pfam" id="PF04193">
    <property type="entry name" value="PQ-loop"/>
    <property type="match status" value="1"/>
</dbReference>
<keyword evidence="3 5" id="KW-1133">Transmembrane helix</keyword>
<dbReference type="InterPro" id="IPR006603">
    <property type="entry name" value="PQ-loop_rpt"/>
</dbReference>
<feature type="transmembrane region" description="Helical" evidence="5">
    <location>
        <begin position="36"/>
        <end position="58"/>
    </location>
</feature>
<keyword evidence="4 5" id="KW-0472">Membrane</keyword>
<dbReference type="GO" id="GO:0016020">
    <property type="term" value="C:membrane"/>
    <property type="evidence" value="ECO:0007669"/>
    <property type="project" value="UniProtKB-SubCell"/>
</dbReference>
<evidence type="ECO:0000256" key="3">
    <source>
        <dbReference type="ARBA" id="ARBA00022989"/>
    </source>
</evidence>
<feature type="transmembrane region" description="Helical" evidence="5">
    <location>
        <begin position="12"/>
        <end position="29"/>
    </location>
</feature>